<keyword evidence="3" id="KW-0021">Allosteric enzyme</keyword>
<dbReference type="GO" id="GO:0030170">
    <property type="term" value="F:pyridoxal phosphate binding"/>
    <property type="evidence" value="ECO:0007669"/>
    <property type="project" value="InterPro"/>
</dbReference>
<feature type="modified residue" description="N6-(pyridoxal phosphate)lysine" evidence="4">
    <location>
        <position position="609"/>
    </location>
</feature>
<evidence type="ECO:0000313" key="6">
    <source>
        <dbReference type="EMBL" id="ABI56309.1"/>
    </source>
</evidence>
<evidence type="ECO:0000256" key="1">
    <source>
        <dbReference type="ARBA" id="ARBA00001275"/>
    </source>
</evidence>
<evidence type="ECO:0000256" key="4">
    <source>
        <dbReference type="PIRSR" id="PIRSR000460-1"/>
    </source>
</evidence>
<dbReference type="InterPro" id="IPR000811">
    <property type="entry name" value="Glyco_trans_35"/>
</dbReference>
<dbReference type="InterPro" id="IPR011834">
    <property type="entry name" value="Agluc_phsphrylas"/>
</dbReference>
<name>Q0AA28_ALKEH</name>
<proteinExistence type="inferred from homology"/>
<dbReference type="SUPFAM" id="SSF53756">
    <property type="entry name" value="UDP-Glycosyltransferase/glycogen phosphorylase"/>
    <property type="match status" value="1"/>
</dbReference>
<dbReference type="GO" id="GO:0008184">
    <property type="term" value="F:glycogen phosphorylase activity"/>
    <property type="evidence" value="ECO:0007669"/>
    <property type="project" value="InterPro"/>
</dbReference>
<organism evidence="6 7">
    <name type="scientific">Alkalilimnicola ehrlichii (strain ATCC BAA-1101 / DSM 17681 / MLHE-1)</name>
    <dbReference type="NCBI Taxonomy" id="187272"/>
    <lineage>
        <taxon>Bacteria</taxon>
        <taxon>Pseudomonadati</taxon>
        <taxon>Pseudomonadota</taxon>
        <taxon>Gammaproteobacteria</taxon>
        <taxon>Chromatiales</taxon>
        <taxon>Ectothiorhodospiraceae</taxon>
        <taxon>Alkalilimnicola</taxon>
    </lineage>
</organism>
<dbReference type="HOGENOM" id="CLU_015112_0_0_6"/>
<dbReference type="EMBL" id="CP000453">
    <property type="protein sequence ID" value="ABI56309.1"/>
    <property type="molecule type" value="Genomic_DNA"/>
</dbReference>
<keyword evidence="6" id="KW-0328">Glycosyltransferase</keyword>
<comment type="similarity">
    <text evidence="2">Belongs to the glycogen phosphorylase family.</text>
</comment>
<dbReference type="KEGG" id="aeh:Mlg_0956"/>
<dbReference type="eggNOG" id="COG0058">
    <property type="taxonomic scope" value="Bacteria"/>
</dbReference>
<reference evidence="7" key="1">
    <citation type="submission" date="2006-08" db="EMBL/GenBank/DDBJ databases">
        <title>Complete sequence of Alkalilimnicola ehrilichei MLHE-1.</title>
        <authorList>
            <person name="Copeland A."/>
            <person name="Lucas S."/>
            <person name="Lapidus A."/>
            <person name="Barry K."/>
            <person name="Detter J.C."/>
            <person name="Glavina del Rio T."/>
            <person name="Hammon N."/>
            <person name="Israni S."/>
            <person name="Dalin E."/>
            <person name="Tice H."/>
            <person name="Pitluck S."/>
            <person name="Sims D."/>
            <person name="Brettin T."/>
            <person name="Bruce D."/>
            <person name="Han C."/>
            <person name="Tapia R."/>
            <person name="Gilna P."/>
            <person name="Schmutz J."/>
            <person name="Larimer F."/>
            <person name="Land M."/>
            <person name="Hauser L."/>
            <person name="Kyrpides N."/>
            <person name="Mikhailova N."/>
            <person name="Oremland R.S."/>
            <person name="Hoeft S.E."/>
            <person name="Switzer-Blum J."/>
            <person name="Kulp T."/>
            <person name="King G."/>
            <person name="Tabita R."/>
            <person name="Witte B."/>
            <person name="Santini J.M."/>
            <person name="Basu P."/>
            <person name="Hollibaugh J.T."/>
            <person name="Xie G."/>
            <person name="Stolz J.F."/>
            <person name="Richardson P."/>
        </authorList>
    </citation>
    <scope>NUCLEOTIDE SEQUENCE [LARGE SCALE GENOMIC DNA]</scope>
    <source>
        <strain evidence="7">ATCC BAA-1101 / DSM 17681 / MLHE-1</strain>
    </source>
</reference>
<feature type="domain" description="DUF3417" evidence="5">
    <location>
        <begin position="14"/>
        <end position="123"/>
    </location>
</feature>
<protein>
    <submittedName>
        <fullName evidence="6">Alpha-glucan phosphorylase</fullName>
        <ecNumber evidence="6">2.4.1.1</ecNumber>
    </submittedName>
</protein>
<dbReference type="NCBIfam" id="TIGR02094">
    <property type="entry name" value="more_P_ylases"/>
    <property type="match status" value="1"/>
</dbReference>
<dbReference type="Pfam" id="PF11897">
    <property type="entry name" value="DUF3417"/>
    <property type="match status" value="1"/>
</dbReference>
<dbReference type="CAZy" id="GT35">
    <property type="family name" value="Glycosyltransferase Family 35"/>
</dbReference>
<dbReference type="GO" id="GO:0005975">
    <property type="term" value="P:carbohydrate metabolic process"/>
    <property type="evidence" value="ECO:0007669"/>
    <property type="project" value="InterPro"/>
</dbReference>
<evidence type="ECO:0000256" key="2">
    <source>
        <dbReference type="ARBA" id="ARBA00006047"/>
    </source>
</evidence>
<sequence>MNETTFSLEVRPNIPPRLERLHDLANNLLYSWERRVRGLFYRLDQPLWEACGHNPKLFLRRVSQEVLEQAAEDRAFMEDYNRTLSAFDTYLEESPTDHIASYLDPERDLVAYFCAEFGFHESLPIYSGGLGILAGDHCKAASDLCLPFVGVGLLYRQGYFDQTIDNQGRQVAHYHPTDFTTLAVRPCMGEDGGELRVAVELPGRTVLLRVWEAQAGRIRLYLLDSDLPENSEADDRSITYQLYGGGTETRIQQEICLGIGGVRALRALGLAPTVWHINEGHSAFQVVERCRELVAEGHAFDTALEAVAGGTVFTTHTPVPAGHDIFEREMMETYFAGTAEALGIDLARFLALGENAVRNGAFNMTALALRGSRFHNGVSRIHGRVASEMEAGIWPQIPLRENPLRYVTNGIHVPTFLAREWGNLFDMRLRQWRNEMLNEDFWQVVDEIPDHRYWSLRQSLKTEMLEGVAARAEHQFRRNGLSAAMIKRITRHVRQTEGDMLVIGFARRFATYKRAPLIFTHLEQLKELLNDPERPALLIFAGKAHPRDEPGQAIIHHIHELSLDPDFIGKILLLEGYDMALARLLVTGVDVWLNNPEYPLEACGTSGQKAGVNGVINLSVLDGWWGEGYDGENGWAITPHEPGFDPHYRDHEEARDLLNILSEKVLPLYYDRGKQGYSTGWVRKSKASMRTTIPRFNAQRMVMDYVRGFYGPARDQNARFMADGLKAAKELAEWKARVLDCWDGVWMQRQDEAPAAIRHGESLPIRVKAHLNGLSPEDVTVECLVTTAPDGDDPEAMERFALTAAEVAEDGNHVFSLDLEPHLPGLQYYKLRIYPSHPACSHPFELGRMVWL</sequence>
<dbReference type="PANTHER" id="PTHR42655">
    <property type="entry name" value="GLYCOGEN PHOSPHORYLASE"/>
    <property type="match status" value="1"/>
</dbReference>
<dbReference type="OrthoDB" id="7229284at2"/>
<dbReference type="PIRSF" id="PIRSF000460">
    <property type="entry name" value="Pprylas_GlgP"/>
    <property type="match status" value="1"/>
</dbReference>
<accession>Q0AA28</accession>
<dbReference type="RefSeq" id="WP_011628704.1">
    <property type="nucleotide sequence ID" value="NC_008340.1"/>
</dbReference>
<dbReference type="EC" id="2.4.1.1" evidence="6"/>
<dbReference type="Pfam" id="PF00343">
    <property type="entry name" value="Phosphorylase"/>
    <property type="match status" value="1"/>
</dbReference>
<dbReference type="Gene3D" id="3.40.50.2000">
    <property type="entry name" value="Glycogen Phosphorylase B"/>
    <property type="match status" value="3"/>
</dbReference>
<dbReference type="Proteomes" id="UP000001962">
    <property type="component" value="Chromosome"/>
</dbReference>
<dbReference type="AlphaFoldDB" id="Q0AA28"/>
<evidence type="ECO:0000313" key="7">
    <source>
        <dbReference type="Proteomes" id="UP000001962"/>
    </source>
</evidence>
<comment type="catalytic activity">
    <reaction evidence="1">
        <text>[(1-&gt;4)-alpha-D-glucosyl](n) + phosphate = [(1-&gt;4)-alpha-D-glucosyl](n-1) + alpha-D-glucose 1-phosphate</text>
        <dbReference type="Rhea" id="RHEA:41732"/>
        <dbReference type="Rhea" id="RHEA-COMP:9584"/>
        <dbReference type="Rhea" id="RHEA-COMP:9586"/>
        <dbReference type="ChEBI" id="CHEBI:15444"/>
        <dbReference type="ChEBI" id="CHEBI:43474"/>
        <dbReference type="ChEBI" id="CHEBI:58601"/>
        <dbReference type="EC" id="2.4.1.1"/>
    </reaction>
</comment>
<keyword evidence="6" id="KW-0808">Transferase</keyword>
<keyword evidence="7" id="KW-1185">Reference proteome</keyword>
<dbReference type="InterPro" id="IPR024517">
    <property type="entry name" value="Glycogen_phosphorylase_DUF3417"/>
</dbReference>
<gene>
    <name evidence="6" type="ordered locus">Mlg_0956</name>
</gene>
<dbReference type="InterPro" id="IPR052182">
    <property type="entry name" value="Glycogen/Maltodextrin_Phosph"/>
</dbReference>
<evidence type="ECO:0000256" key="3">
    <source>
        <dbReference type="ARBA" id="ARBA00022533"/>
    </source>
</evidence>
<dbReference type="PANTHER" id="PTHR42655:SF1">
    <property type="entry name" value="GLYCOGEN PHOSPHORYLASE"/>
    <property type="match status" value="1"/>
</dbReference>
<evidence type="ECO:0000259" key="5">
    <source>
        <dbReference type="Pfam" id="PF11897"/>
    </source>
</evidence>
<keyword evidence="4" id="KW-0663">Pyridoxal phosphate</keyword>